<dbReference type="Proteomes" id="UP000035086">
    <property type="component" value="Chromosome"/>
</dbReference>
<evidence type="ECO:0000256" key="1">
    <source>
        <dbReference type="SAM" id="MobiDB-lite"/>
    </source>
</evidence>
<gene>
    <name evidence="4" type="ORF">NCTC13159_00508</name>
    <name evidence="3" type="ORF">RO07_18535</name>
</gene>
<reference evidence="4 6" key="3">
    <citation type="submission" date="2018-06" db="EMBL/GenBank/DDBJ databases">
        <authorList>
            <consortium name="Pathogen Informatics"/>
            <person name="Doyle S."/>
        </authorList>
    </citation>
    <scope>NUCLEOTIDE SEQUENCE [LARGE SCALE GENOMIC DNA]</scope>
    <source>
        <strain evidence="4 6">NCTC13159</strain>
    </source>
</reference>
<dbReference type="RefSeq" id="WP_039410395.1">
    <property type="nucleotide sequence ID" value="NZ_CP010310.2"/>
</dbReference>
<reference evidence="5" key="1">
    <citation type="submission" date="2014-12" db="EMBL/GenBank/DDBJ databases">
        <title>Complete Genome Sequencing of Pandoraea pulmonicola DSM 16583.</title>
        <authorList>
            <person name="Chan K.-G."/>
        </authorList>
    </citation>
    <scope>NUCLEOTIDE SEQUENCE [LARGE SCALE GENOMIC DNA]</scope>
    <source>
        <strain evidence="5">DSM 16583</strain>
    </source>
</reference>
<evidence type="ECO:0000313" key="4">
    <source>
        <dbReference type="EMBL" id="SUA89049.1"/>
    </source>
</evidence>
<evidence type="ECO:0000313" key="3">
    <source>
        <dbReference type="EMBL" id="AJC21983.1"/>
    </source>
</evidence>
<dbReference type="Proteomes" id="UP000254589">
    <property type="component" value="Unassembled WGS sequence"/>
</dbReference>
<accession>A0AAJ4Z949</accession>
<feature type="signal peptide" evidence="2">
    <location>
        <begin position="1"/>
        <end position="36"/>
    </location>
</feature>
<dbReference type="AlphaFoldDB" id="A0AAJ4Z949"/>
<evidence type="ECO:0000313" key="5">
    <source>
        <dbReference type="Proteomes" id="UP000035086"/>
    </source>
</evidence>
<feature type="region of interest" description="Disordered" evidence="1">
    <location>
        <begin position="89"/>
        <end position="115"/>
    </location>
</feature>
<dbReference type="EMBL" id="CP010310">
    <property type="protein sequence ID" value="AJC21983.1"/>
    <property type="molecule type" value="Genomic_DNA"/>
</dbReference>
<keyword evidence="2" id="KW-0732">Signal</keyword>
<sequence length="191" mass="19738">MRILTTDMQYRVRQGAGALAAAVLVTFGLCAAPAQAQEVLPAVRAPFMQLAMLTGSTMPGAAVALTPTMSISDAETAVVAAPVAVQVPEEDTPAAANTASPAGTDDRNTPASAAVPGVPLAAARIDDEQLRSQRGRNLPDGTMLKSPGMSFANGVTLWDEMPGAVTPTPRPQQLSNGVNNVQVTRVIYTTR</sequence>
<dbReference type="KEGG" id="ppul:RO07_18535"/>
<keyword evidence="5" id="KW-1185">Reference proteome</keyword>
<feature type="chain" id="PRO_5042536360" evidence="2">
    <location>
        <begin position="37"/>
        <end position="191"/>
    </location>
</feature>
<dbReference type="EMBL" id="UGSJ01000001">
    <property type="protein sequence ID" value="SUA89049.1"/>
    <property type="molecule type" value="Genomic_DNA"/>
</dbReference>
<organism evidence="4 6">
    <name type="scientific">Pandoraea pulmonicola</name>
    <dbReference type="NCBI Taxonomy" id="93221"/>
    <lineage>
        <taxon>Bacteria</taxon>
        <taxon>Pseudomonadati</taxon>
        <taxon>Pseudomonadota</taxon>
        <taxon>Betaproteobacteria</taxon>
        <taxon>Burkholderiales</taxon>
        <taxon>Burkholderiaceae</taxon>
        <taxon>Pandoraea</taxon>
    </lineage>
</organism>
<proteinExistence type="predicted"/>
<evidence type="ECO:0000256" key="2">
    <source>
        <dbReference type="SAM" id="SignalP"/>
    </source>
</evidence>
<reference evidence="3" key="2">
    <citation type="submission" date="2016-11" db="EMBL/GenBank/DDBJ databases">
        <title>Complete Genome Sequencing of Pandoraea pulmonicola DSM 16583.</title>
        <authorList>
            <person name="Chan K.-G."/>
        </authorList>
    </citation>
    <scope>NUCLEOTIDE SEQUENCE</scope>
    <source>
        <strain evidence="3">DSM 16583</strain>
    </source>
</reference>
<evidence type="ECO:0000313" key="6">
    <source>
        <dbReference type="Proteomes" id="UP000254589"/>
    </source>
</evidence>
<protein>
    <submittedName>
        <fullName evidence="4">Uncharacterized protein</fullName>
    </submittedName>
</protein>
<name>A0AAJ4Z949_PANPU</name>